<feature type="domain" description="Glycosyltransferase subfamily 4-like N-terminal" evidence="2">
    <location>
        <begin position="23"/>
        <end position="194"/>
    </location>
</feature>
<dbReference type="Gene3D" id="3.40.50.2000">
    <property type="entry name" value="Glycogen Phosphorylase B"/>
    <property type="match status" value="2"/>
</dbReference>
<dbReference type="PANTHER" id="PTHR46401">
    <property type="entry name" value="GLYCOSYLTRANSFERASE WBBK-RELATED"/>
    <property type="match status" value="1"/>
</dbReference>
<reference evidence="3" key="1">
    <citation type="submission" date="2020-07" db="EMBL/GenBank/DDBJ databases">
        <title>Huge and variable diversity of episymbiotic CPR bacteria and DPANN archaea in groundwater ecosystems.</title>
        <authorList>
            <person name="He C.Y."/>
            <person name="Keren R."/>
            <person name="Whittaker M."/>
            <person name="Farag I.F."/>
            <person name="Doudna J."/>
            <person name="Cate J.H.D."/>
            <person name="Banfield J.F."/>
        </authorList>
    </citation>
    <scope>NUCLEOTIDE SEQUENCE</scope>
    <source>
        <strain evidence="3">NC_groundwater_1664_Pr3_B-0.1um_52_9</strain>
    </source>
</reference>
<dbReference type="PANTHER" id="PTHR46401:SF2">
    <property type="entry name" value="GLYCOSYLTRANSFERASE WBBK-RELATED"/>
    <property type="match status" value="1"/>
</dbReference>
<dbReference type="Proteomes" id="UP000807825">
    <property type="component" value="Unassembled WGS sequence"/>
</dbReference>
<dbReference type="EMBL" id="JACRDE010000550">
    <property type="protein sequence ID" value="MBI5252007.1"/>
    <property type="molecule type" value="Genomic_DNA"/>
</dbReference>
<protein>
    <submittedName>
        <fullName evidence="3">Glycosyltransferase family 4 protein</fullName>
    </submittedName>
</protein>
<evidence type="ECO:0000313" key="3">
    <source>
        <dbReference type="EMBL" id="MBI5252007.1"/>
    </source>
</evidence>
<evidence type="ECO:0000256" key="1">
    <source>
        <dbReference type="ARBA" id="ARBA00022679"/>
    </source>
</evidence>
<dbReference type="Pfam" id="PF13692">
    <property type="entry name" value="Glyco_trans_1_4"/>
    <property type="match status" value="1"/>
</dbReference>
<sequence>MKSGGPLRIGMLTNSVYSRDARVRRYSEFLAEEGHQVDIICLDSENSLPQSSSPHVSVYCVPMTRVRAEGAGLVKNWFSLFAHMFFLFSKLQIKRRYDLVHVHNMPDFLVFCALISRVRGCPIVLNVHDPVPELARSKLALPTDSVLVRVLSFLESISIGFSSHVITPTRTFRDALVSRGIPDEKITIITNAADSRFFSPNGDEPDSAKRNSGFTLLYVGTVAARYGLDVVIRALPGLRDSIPGLKFRIVPKIRQEGVALDRCLALADELGVRDLLQVDDPLPLEKMAGIMRQADIGVYPARVDCHMDIALSLKIPEMAMIGLPIIATRLTILEELFGNDSIAFVPPEDPAAFASKVLELYRSPELRQKLARKAAAKSETLAWENHCEIYRNLLEGLLQRPLHG</sequence>
<dbReference type="SUPFAM" id="SSF53756">
    <property type="entry name" value="UDP-Glycosyltransferase/glycogen phosphorylase"/>
    <property type="match status" value="1"/>
</dbReference>
<dbReference type="InterPro" id="IPR028098">
    <property type="entry name" value="Glyco_trans_4-like_N"/>
</dbReference>
<keyword evidence="1" id="KW-0808">Transferase</keyword>
<dbReference type="GO" id="GO:0016757">
    <property type="term" value="F:glycosyltransferase activity"/>
    <property type="evidence" value="ECO:0007669"/>
    <property type="project" value="TreeGrafter"/>
</dbReference>
<accession>A0A9D6VAR5</accession>
<dbReference type="GO" id="GO:0009103">
    <property type="term" value="P:lipopolysaccharide biosynthetic process"/>
    <property type="evidence" value="ECO:0007669"/>
    <property type="project" value="TreeGrafter"/>
</dbReference>
<dbReference type="CDD" id="cd03794">
    <property type="entry name" value="GT4_WbuB-like"/>
    <property type="match status" value="1"/>
</dbReference>
<organism evidence="3 4">
    <name type="scientific">Desulfomonile tiedjei</name>
    <dbReference type="NCBI Taxonomy" id="2358"/>
    <lineage>
        <taxon>Bacteria</taxon>
        <taxon>Pseudomonadati</taxon>
        <taxon>Thermodesulfobacteriota</taxon>
        <taxon>Desulfomonilia</taxon>
        <taxon>Desulfomonilales</taxon>
        <taxon>Desulfomonilaceae</taxon>
        <taxon>Desulfomonile</taxon>
    </lineage>
</organism>
<gene>
    <name evidence="3" type="ORF">HY912_21140</name>
</gene>
<proteinExistence type="predicted"/>
<name>A0A9D6VAR5_9BACT</name>
<evidence type="ECO:0000313" key="4">
    <source>
        <dbReference type="Proteomes" id="UP000807825"/>
    </source>
</evidence>
<comment type="caution">
    <text evidence="3">The sequence shown here is derived from an EMBL/GenBank/DDBJ whole genome shotgun (WGS) entry which is preliminary data.</text>
</comment>
<dbReference type="AlphaFoldDB" id="A0A9D6VAR5"/>
<dbReference type="Pfam" id="PF13439">
    <property type="entry name" value="Glyco_transf_4"/>
    <property type="match status" value="1"/>
</dbReference>
<evidence type="ECO:0000259" key="2">
    <source>
        <dbReference type="Pfam" id="PF13439"/>
    </source>
</evidence>